<keyword evidence="5" id="KW-0653">Protein transport</keyword>
<keyword evidence="6 9" id="KW-1133">Transmembrane helix</keyword>
<evidence type="ECO:0000313" key="11">
    <source>
        <dbReference type="EMBL" id="KAH3688975.1"/>
    </source>
</evidence>
<evidence type="ECO:0000256" key="9">
    <source>
        <dbReference type="SAM" id="Phobius"/>
    </source>
</evidence>
<keyword evidence="8 9" id="KW-0472">Membrane</keyword>
<comment type="subcellular location">
    <subcellularLocation>
        <location evidence="1">Membrane</location>
        <topology evidence="1">Single-pass type IV membrane protein</topology>
    </subcellularLocation>
</comment>
<dbReference type="GO" id="GO:0031201">
    <property type="term" value="C:SNARE complex"/>
    <property type="evidence" value="ECO:0007669"/>
    <property type="project" value="TreeGrafter"/>
</dbReference>
<protein>
    <recommendedName>
        <fullName evidence="10">t-SNARE coiled-coil homology domain-containing protein</fullName>
    </recommendedName>
</protein>
<evidence type="ECO:0000256" key="1">
    <source>
        <dbReference type="ARBA" id="ARBA00004211"/>
    </source>
</evidence>
<comment type="similarity">
    <text evidence="2">Belongs to the syntaxin family.</text>
</comment>
<keyword evidence="7" id="KW-0175">Coiled coil</keyword>
<evidence type="ECO:0000256" key="3">
    <source>
        <dbReference type="ARBA" id="ARBA00022448"/>
    </source>
</evidence>
<dbReference type="PANTHER" id="PTHR15959">
    <property type="entry name" value="SYNTAXIN-18"/>
    <property type="match status" value="1"/>
</dbReference>
<organism evidence="11 12">
    <name type="scientific">Wickerhamomyces pijperi</name>
    <name type="common">Yeast</name>
    <name type="synonym">Pichia pijperi</name>
    <dbReference type="NCBI Taxonomy" id="599730"/>
    <lineage>
        <taxon>Eukaryota</taxon>
        <taxon>Fungi</taxon>
        <taxon>Dikarya</taxon>
        <taxon>Ascomycota</taxon>
        <taxon>Saccharomycotina</taxon>
        <taxon>Saccharomycetes</taxon>
        <taxon>Phaffomycetales</taxon>
        <taxon>Wickerhamomycetaceae</taxon>
        <taxon>Wickerhamomyces</taxon>
    </lineage>
</organism>
<reference evidence="11" key="1">
    <citation type="journal article" date="2021" name="Open Biol.">
        <title>Shared evolutionary footprints suggest mitochondrial oxidative damage underlies multiple complex I losses in fungi.</title>
        <authorList>
            <person name="Schikora-Tamarit M.A."/>
            <person name="Marcet-Houben M."/>
            <person name="Nosek J."/>
            <person name="Gabaldon T."/>
        </authorList>
    </citation>
    <scope>NUCLEOTIDE SEQUENCE</scope>
    <source>
        <strain evidence="11">CBS2887</strain>
    </source>
</reference>
<dbReference type="PROSITE" id="PS50192">
    <property type="entry name" value="T_SNARE"/>
    <property type="match status" value="1"/>
</dbReference>
<dbReference type="GO" id="GO:0006890">
    <property type="term" value="P:retrograde vesicle-mediated transport, Golgi to endoplasmic reticulum"/>
    <property type="evidence" value="ECO:0007669"/>
    <property type="project" value="TreeGrafter"/>
</dbReference>
<feature type="domain" description="T-SNARE coiled-coil homology" evidence="10">
    <location>
        <begin position="229"/>
        <end position="291"/>
    </location>
</feature>
<dbReference type="AlphaFoldDB" id="A0A9P8QHW3"/>
<dbReference type="OrthoDB" id="342981at2759"/>
<evidence type="ECO:0000259" key="10">
    <source>
        <dbReference type="PROSITE" id="PS50192"/>
    </source>
</evidence>
<comment type="caution">
    <text evidence="11">The sequence shown here is derived from an EMBL/GenBank/DDBJ whole genome shotgun (WGS) entry which is preliminary data.</text>
</comment>
<dbReference type="InterPro" id="IPR019529">
    <property type="entry name" value="Syntaxin-18_N"/>
</dbReference>
<keyword evidence="12" id="KW-1185">Reference proteome</keyword>
<evidence type="ECO:0000256" key="5">
    <source>
        <dbReference type="ARBA" id="ARBA00022927"/>
    </source>
</evidence>
<feature type="transmembrane region" description="Helical" evidence="9">
    <location>
        <begin position="298"/>
        <end position="316"/>
    </location>
</feature>
<dbReference type="Gene3D" id="1.20.5.110">
    <property type="match status" value="1"/>
</dbReference>
<sequence>MGNLTAAFTKLVQQIEQERGIVKTERDTTAPLIPDTFISEATDLYDHIIELGNFLHEVRPRYLINDTGKYLAEDLDSSDVSLSEAERDQIDSDSRIQLRQYNERLKLLEVYESKRIDSKSFFRFNQSQSSALNSHRKGILLSLSFHLKSVSKFLINMQEIRLSRRRDIDTSNDLSIQLRSVNVHDTKYSIINEPHHKPYSHSQETTQNQIQHLTQEQIQILETENSHLLNSKLEDLVKVEKIHKSVMEISQMETELAGHLQLQSESINNLVNDFDMTELDLKEGNKILKKNKKSGNTAARSVMFVAFVLGLILLLLDHRYN</sequence>
<reference evidence="11" key="2">
    <citation type="submission" date="2021-01" db="EMBL/GenBank/DDBJ databases">
        <authorList>
            <person name="Schikora-Tamarit M.A."/>
        </authorList>
    </citation>
    <scope>NUCLEOTIDE SEQUENCE</scope>
    <source>
        <strain evidence="11">CBS2887</strain>
    </source>
</reference>
<dbReference type="Proteomes" id="UP000774326">
    <property type="component" value="Unassembled WGS sequence"/>
</dbReference>
<evidence type="ECO:0000256" key="8">
    <source>
        <dbReference type="ARBA" id="ARBA00023136"/>
    </source>
</evidence>
<evidence type="ECO:0000256" key="7">
    <source>
        <dbReference type="ARBA" id="ARBA00023054"/>
    </source>
</evidence>
<keyword evidence="3" id="KW-0813">Transport</keyword>
<accession>A0A9P8QHW3</accession>
<dbReference type="EMBL" id="JAEUBG010000019">
    <property type="protein sequence ID" value="KAH3688975.1"/>
    <property type="molecule type" value="Genomic_DNA"/>
</dbReference>
<evidence type="ECO:0000256" key="2">
    <source>
        <dbReference type="ARBA" id="ARBA00009063"/>
    </source>
</evidence>
<evidence type="ECO:0000256" key="6">
    <source>
        <dbReference type="ARBA" id="ARBA00022989"/>
    </source>
</evidence>
<evidence type="ECO:0000256" key="4">
    <source>
        <dbReference type="ARBA" id="ARBA00022692"/>
    </source>
</evidence>
<gene>
    <name evidence="11" type="ORF">WICPIJ_000034</name>
</gene>
<dbReference type="InterPro" id="IPR000727">
    <property type="entry name" value="T_SNARE_dom"/>
</dbReference>
<dbReference type="PANTHER" id="PTHR15959:SF0">
    <property type="entry name" value="SYNTAXIN-18"/>
    <property type="match status" value="1"/>
</dbReference>
<keyword evidence="4 9" id="KW-0812">Transmembrane</keyword>
<evidence type="ECO:0000313" key="12">
    <source>
        <dbReference type="Proteomes" id="UP000774326"/>
    </source>
</evidence>
<proteinExistence type="inferred from homology"/>
<dbReference type="GO" id="GO:0015031">
    <property type="term" value="P:protein transport"/>
    <property type="evidence" value="ECO:0007669"/>
    <property type="project" value="UniProtKB-KW"/>
</dbReference>
<name>A0A9P8QHW3_WICPI</name>
<dbReference type="Pfam" id="PF10496">
    <property type="entry name" value="Syntaxin-18_N"/>
    <property type="match status" value="1"/>
</dbReference>
<dbReference type="GO" id="GO:0005783">
    <property type="term" value="C:endoplasmic reticulum"/>
    <property type="evidence" value="ECO:0007669"/>
    <property type="project" value="TreeGrafter"/>
</dbReference>